<comment type="subcellular location">
    <subcellularLocation>
        <location evidence="1">Cellular thylakoid membrane</location>
        <topology evidence="1">Single-pass membrane protein</topology>
    </subcellularLocation>
</comment>
<dbReference type="Gene3D" id="1.20.5.510">
    <property type="entry name" value="Single helix bin"/>
    <property type="match status" value="1"/>
</dbReference>
<reference evidence="8" key="1">
    <citation type="submission" date="2020-05" db="EMBL/GenBank/DDBJ databases">
        <authorList>
            <person name="Zhu T."/>
            <person name="Keshari N."/>
            <person name="Lu X."/>
        </authorList>
    </citation>
    <scope>NUCLEOTIDE SEQUENCE</scope>
    <source>
        <strain evidence="8">NK1-12</strain>
    </source>
</reference>
<organism evidence="8">
    <name type="scientific">Leptolyngbya sp. NK1-12</name>
    <dbReference type="NCBI Taxonomy" id="2547451"/>
    <lineage>
        <taxon>Bacteria</taxon>
        <taxon>Bacillati</taxon>
        <taxon>Cyanobacteriota</taxon>
        <taxon>Cyanophyceae</taxon>
        <taxon>Leptolyngbyales</taxon>
        <taxon>Leptolyngbyaceae</taxon>
        <taxon>Leptolyngbya group</taxon>
        <taxon>Leptolyngbya</taxon>
    </lineage>
</organism>
<dbReference type="Pfam" id="PF01701">
    <property type="entry name" value="PSI_PsaJ"/>
    <property type="match status" value="1"/>
</dbReference>
<keyword evidence="5" id="KW-0793">Thylakoid</keyword>
<evidence type="ECO:0000256" key="5">
    <source>
        <dbReference type="ARBA" id="ARBA00023078"/>
    </source>
</evidence>
<comment type="similarity">
    <text evidence="2">Belongs to the PsaJ family.</text>
</comment>
<dbReference type="InterPro" id="IPR002615">
    <property type="entry name" value="PSI_PsaJ"/>
</dbReference>
<accession>A0AA96WJP9</accession>
<dbReference type="InterPro" id="IPR036062">
    <property type="entry name" value="PSI_PsaJ_sf"/>
</dbReference>
<keyword evidence="3 7" id="KW-0812">Transmembrane</keyword>
<evidence type="ECO:0000256" key="6">
    <source>
        <dbReference type="ARBA" id="ARBA00023136"/>
    </source>
</evidence>
<dbReference type="AlphaFoldDB" id="A0AA96WJP9"/>
<keyword evidence="6 7" id="KW-0472">Membrane</keyword>
<gene>
    <name evidence="8" type="ORF">HJG54_30230</name>
</gene>
<evidence type="ECO:0000256" key="2">
    <source>
        <dbReference type="ARBA" id="ARBA00006318"/>
    </source>
</evidence>
<dbReference type="GO" id="GO:0031676">
    <property type="term" value="C:plasma membrane-derived thylakoid membrane"/>
    <property type="evidence" value="ECO:0007669"/>
    <property type="project" value="UniProtKB-SubCell"/>
</dbReference>
<dbReference type="EMBL" id="CP053587">
    <property type="protein sequence ID" value="WNZ27187.1"/>
    <property type="molecule type" value="Genomic_DNA"/>
</dbReference>
<evidence type="ECO:0000256" key="3">
    <source>
        <dbReference type="ARBA" id="ARBA00022692"/>
    </source>
</evidence>
<evidence type="ECO:0000256" key="7">
    <source>
        <dbReference type="SAM" id="Phobius"/>
    </source>
</evidence>
<proteinExistence type="inferred from homology"/>
<dbReference type="SUPFAM" id="SSF81544">
    <property type="entry name" value="Subunit IX of photosystem I reaction centre, PsaJ"/>
    <property type="match status" value="1"/>
</dbReference>
<evidence type="ECO:0000256" key="1">
    <source>
        <dbReference type="ARBA" id="ARBA00004376"/>
    </source>
</evidence>
<name>A0AA96WJP9_9CYAN</name>
<dbReference type="GO" id="GO:0009522">
    <property type="term" value="C:photosystem I"/>
    <property type="evidence" value="ECO:0007669"/>
    <property type="project" value="InterPro"/>
</dbReference>
<feature type="transmembrane region" description="Helical" evidence="7">
    <location>
        <begin position="16"/>
        <end position="42"/>
    </location>
</feature>
<keyword evidence="4 7" id="KW-1133">Transmembrane helix</keyword>
<protein>
    <submittedName>
        <fullName evidence="8">PsaJ protein</fullName>
    </submittedName>
</protein>
<evidence type="ECO:0000256" key="4">
    <source>
        <dbReference type="ARBA" id="ARBA00022989"/>
    </source>
</evidence>
<dbReference type="GO" id="GO:0015979">
    <property type="term" value="P:photosynthesis"/>
    <property type="evidence" value="ECO:0007669"/>
    <property type="project" value="InterPro"/>
</dbReference>
<sequence>MQGQGKTTQGHYFQRYLSLIPVLAVLAISVAFTTWVLFNAAFPDLLFHPMP</sequence>
<dbReference type="RefSeq" id="WP_036010635.1">
    <property type="nucleotide sequence ID" value="NZ_CP053587.1"/>
</dbReference>
<evidence type="ECO:0000313" key="8">
    <source>
        <dbReference type="EMBL" id="WNZ27187.1"/>
    </source>
</evidence>